<feature type="transmembrane region" description="Helical" evidence="5">
    <location>
        <begin position="70"/>
        <end position="103"/>
    </location>
</feature>
<keyword evidence="5" id="KW-0472">Membrane</keyword>
<dbReference type="EMBL" id="JARJCN010000002">
    <property type="protein sequence ID" value="KAJ7103617.1"/>
    <property type="molecule type" value="Genomic_DNA"/>
</dbReference>
<dbReference type="PANTHER" id="PTHR46347:SF1">
    <property type="entry name" value="RING_FYVE_PHD ZINC FINGER SUPERFAMILY PROTEIN"/>
    <property type="match status" value="1"/>
</dbReference>
<protein>
    <recommendedName>
        <fullName evidence="6">RING-CH-type domain-containing protein</fullName>
    </recommendedName>
</protein>
<comment type="caution">
    <text evidence="7">The sequence shown here is derived from an EMBL/GenBank/DDBJ whole genome shotgun (WGS) entry which is preliminary data.</text>
</comment>
<evidence type="ECO:0000256" key="2">
    <source>
        <dbReference type="ARBA" id="ARBA00022771"/>
    </source>
</evidence>
<evidence type="ECO:0000256" key="5">
    <source>
        <dbReference type="SAM" id="Phobius"/>
    </source>
</evidence>
<evidence type="ECO:0000256" key="1">
    <source>
        <dbReference type="ARBA" id="ARBA00022723"/>
    </source>
</evidence>
<feature type="domain" description="RING-CH-type" evidence="6">
    <location>
        <begin position="1"/>
        <end position="66"/>
    </location>
</feature>
<dbReference type="SUPFAM" id="SSF57850">
    <property type="entry name" value="RING/U-box"/>
    <property type="match status" value="1"/>
</dbReference>
<gene>
    <name evidence="7" type="ORF">B0H15DRAFT_812952</name>
</gene>
<dbReference type="Gene3D" id="3.30.40.10">
    <property type="entry name" value="Zinc/RING finger domain, C3HC4 (zinc finger)"/>
    <property type="match status" value="1"/>
</dbReference>
<dbReference type="PROSITE" id="PS51292">
    <property type="entry name" value="ZF_RING_CH"/>
    <property type="match status" value="1"/>
</dbReference>
<dbReference type="InterPro" id="IPR013083">
    <property type="entry name" value="Znf_RING/FYVE/PHD"/>
</dbReference>
<feature type="transmembrane region" description="Helical" evidence="5">
    <location>
        <begin position="183"/>
        <end position="208"/>
    </location>
</feature>
<reference evidence="7" key="1">
    <citation type="submission" date="2023-03" db="EMBL/GenBank/DDBJ databases">
        <title>Massive genome expansion in bonnet fungi (Mycena s.s.) driven by repeated elements and novel gene families across ecological guilds.</title>
        <authorList>
            <consortium name="Lawrence Berkeley National Laboratory"/>
            <person name="Harder C.B."/>
            <person name="Miyauchi S."/>
            <person name="Viragh M."/>
            <person name="Kuo A."/>
            <person name="Thoen E."/>
            <person name="Andreopoulos B."/>
            <person name="Lu D."/>
            <person name="Skrede I."/>
            <person name="Drula E."/>
            <person name="Henrissat B."/>
            <person name="Morin E."/>
            <person name="Kohler A."/>
            <person name="Barry K."/>
            <person name="LaButti K."/>
            <person name="Morin E."/>
            <person name="Salamov A."/>
            <person name="Lipzen A."/>
            <person name="Mereny Z."/>
            <person name="Hegedus B."/>
            <person name="Baldrian P."/>
            <person name="Stursova M."/>
            <person name="Weitz H."/>
            <person name="Taylor A."/>
            <person name="Grigoriev I.V."/>
            <person name="Nagy L.G."/>
            <person name="Martin F."/>
            <person name="Kauserud H."/>
        </authorList>
    </citation>
    <scope>NUCLEOTIDE SEQUENCE</scope>
    <source>
        <strain evidence="7">CBHHK173m</strain>
    </source>
</reference>
<keyword evidence="8" id="KW-1185">Reference proteome</keyword>
<feature type="region of interest" description="Disordered" evidence="4">
    <location>
        <begin position="149"/>
        <end position="168"/>
    </location>
</feature>
<organism evidence="7 8">
    <name type="scientific">Mycena belliarum</name>
    <dbReference type="NCBI Taxonomy" id="1033014"/>
    <lineage>
        <taxon>Eukaryota</taxon>
        <taxon>Fungi</taxon>
        <taxon>Dikarya</taxon>
        <taxon>Basidiomycota</taxon>
        <taxon>Agaricomycotina</taxon>
        <taxon>Agaricomycetes</taxon>
        <taxon>Agaricomycetidae</taxon>
        <taxon>Agaricales</taxon>
        <taxon>Marasmiineae</taxon>
        <taxon>Mycenaceae</taxon>
        <taxon>Mycena</taxon>
    </lineage>
</organism>
<feature type="transmembrane region" description="Helical" evidence="5">
    <location>
        <begin position="228"/>
        <end position="251"/>
    </location>
</feature>
<name>A0AAD6UL13_9AGAR</name>
<sequence length="270" mass="30148">MSEERQCRICLAGPEEIDLGRLIKPCLCRGSISLVHIKCLQRWRNSSANQSAFFSCPQCHYKYRFARTRILGIATNPVVIASISAILFTLLVLLSSFITTYFMSWFEEPTDTYYYRSSFFYVSPFETAQELIRAALRILEDGDGEDGPIFGQGNTPSAQGDPQSGFSAPHSPPGIIRSFIRRFLLGLPIVGAGSIVHMLLHIGFLSPLQMLARHRSNSRRRDSSSRDVVSLIIIGLLLVGVAKALVQVYSFTESLTKRLLLRAEDAILEV</sequence>
<dbReference type="AlphaFoldDB" id="A0AAD6UL13"/>
<keyword evidence="2" id="KW-0863">Zinc-finger</keyword>
<dbReference type="CDD" id="cd16495">
    <property type="entry name" value="RING_CH-C4HC3_MARCH"/>
    <property type="match status" value="1"/>
</dbReference>
<evidence type="ECO:0000259" key="6">
    <source>
        <dbReference type="PROSITE" id="PS51292"/>
    </source>
</evidence>
<keyword evidence="5" id="KW-1133">Transmembrane helix</keyword>
<dbReference type="GO" id="GO:0008270">
    <property type="term" value="F:zinc ion binding"/>
    <property type="evidence" value="ECO:0007669"/>
    <property type="project" value="UniProtKB-KW"/>
</dbReference>
<keyword evidence="3" id="KW-0862">Zinc</keyword>
<dbReference type="Proteomes" id="UP001222325">
    <property type="component" value="Unassembled WGS sequence"/>
</dbReference>
<feature type="compositionally biased region" description="Polar residues" evidence="4">
    <location>
        <begin position="152"/>
        <end position="166"/>
    </location>
</feature>
<evidence type="ECO:0000256" key="4">
    <source>
        <dbReference type="SAM" id="MobiDB-lite"/>
    </source>
</evidence>
<dbReference type="Pfam" id="PF12906">
    <property type="entry name" value="RINGv"/>
    <property type="match status" value="1"/>
</dbReference>
<evidence type="ECO:0000313" key="8">
    <source>
        <dbReference type="Proteomes" id="UP001222325"/>
    </source>
</evidence>
<evidence type="ECO:0000256" key="3">
    <source>
        <dbReference type="ARBA" id="ARBA00022833"/>
    </source>
</evidence>
<keyword evidence="1" id="KW-0479">Metal-binding</keyword>
<dbReference type="SMART" id="SM00744">
    <property type="entry name" value="RINGv"/>
    <property type="match status" value="1"/>
</dbReference>
<dbReference type="PANTHER" id="PTHR46347">
    <property type="entry name" value="RING/FYVE/PHD ZINC FINGER SUPERFAMILY PROTEIN"/>
    <property type="match status" value="1"/>
</dbReference>
<accession>A0AAD6UL13</accession>
<proteinExistence type="predicted"/>
<dbReference type="InterPro" id="IPR011016">
    <property type="entry name" value="Znf_RING-CH"/>
</dbReference>
<evidence type="ECO:0000313" key="7">
    <source>
        <dbReference type="EMBL" id="KAJ7103617.1"/>
    </source>
</evidence>
<keyword evidence="5" id="KW-0812">Transmembrane</keyword>